<sequence length="1018" mass="111868">MKSNYLLIYFLLISTFGFSQILDLRGTVKESGTNVPIAGANIKVKNGQLFTTSNFDGTFVLKGVHKGETILVSFLGFKTYEYVVSSSQDNLSISLVEDKNALEQVVVVGYSSKKKKDVTGAVSVVASKTIEELRPIQASQALQGTVSGVTVNAASGAPGSGFSINIRGISSNSNNQPYVLIDGYEGDLNLLNPSDVESITVLKDAQAAVYGSVGANGVIIVTTKQGKKNSRPKVSFESSFGMQETSKKMRLLNATEYALLLNESYANGGQALPYPDVSNLGKGTDWQDEVFRSAMLYNNNLSISGGTDKIIYSFSGSNVKQDGIIGLDKSGFDRSNARVSVAVDLSDKFNLSTNLMYTDFNRQSLNENGIGSVLFNAINAPSTLSVYDNLGNYTLIPDTPGYGNEVINPLAQIENTYNSYNQKKINGNIVLQIKPFKDFKITTRYGFNSANSVGKSFSKELFYGTGKVFNVTRNSVSQNAIRYSDFTYDLFGEYEKTFLENHKVKLTVGGTLIEKNEEGLFATGYDVPYNSWDYADIQLANGAPPDGVIPNGSYKNAPYKKPSLFTTIDYNFKEKYLLSFIFRRDQSSHFAKNNSVAYFKSFLGGWIVSEEDFFNKESLVNFLKIRGSYGTLGNDVAGLSDYRSVLSGEATYVFDNTLVNGVAIGRIPNEKIKWETGEKLDVGFDLKAFDNKLELIADYFNDIRSDLLIQNVPVSGISGGYAPGSGNPTLNAGKVRNRGAEITLNYKSNVNKFKYELGVNVTKIQNEVLEVNNATGYQESGAFGIGQLPPTRMQVGQPIGVFYGLQADGIFQNQAEIDAHPSQSGLGSTVTSPGDIRYKDIDGNGKIDFNDRTFIGKPIADYTLGFNLNLGYKNIDFIAYSYASIGNDLIRNYERTENKLNKLDYVLDRWTGEGTSNTVPRVTTGATNNNLFSSYFVEDASFLRIQNIQLGYSLSQNVLEKLNLAKLRFYLSANNIYTFTKYRGFDPTANTGNPISGGIDYGFYPQPRIYSFGLNVNF</sequence>
<dbReference type="Gene3D" id="2.40.170.20">
    <property type="entry name" value="TonB-dependent receptor, beta-barrel domain"/>
    <property type="match status" value="1"/>
</dbReference>
<keyword evidence="5" id="KW-0732">Signal</keyword>
<dbReference type="PROSITE" id="PS52016">
    <property type="entry name" value="TONB_DEPENDENT_REC_3"/>
    <property type="match status" value="1"/>
</dbReference>
<dbReference type="Gene3D" id="2.60.40.1120">
    <property type="entry name" value="Carboxypeptidase-like, regulatory domain"/>
    <property type="match status" value="1"/>
</dbReference>
<dbReference type="Proteomes" id="UP000184488">
    <property type="component" value="Unassembled WGS sequence"/>
</dbReference>
<evidence type="ECO:0000313" key="10">
    <source>
        <dbReference type="EMBL" id="SHI61450.1"/>
    </source>
</evidence>
<accession>A0A1M6CKA9</accession>
<dbReference type="EMBL" id="FQZI01000002">
    <property type="protein sequence ID" value="SHI61450.1"/>
    <property type="molecule type" value="Genomic_DNA"/>
</dbReference>
<gene>
    <name evidence="10" type="ORF">SAMN05444363_0968</name>
</gene>
<dbReference type="NCBIfam" id="TIGR04056">
    <property type="entry name" value="OMP_RagA_SusC"/>
    <property type="match status" value="1"/>
</dbReference>
<evidence type="ECO:0000256" key="4">
    <source>
        <dbReference type="ARBA" id="ARBA00022692"/>
    </source>
</evidence>
<proteinExistence type="inferred from homology"/>
<keyword evidence="6 8" id="KW-0472">Membrane</keyword>
<keyword evidence="7 8" id="KW-0998">Cell outer membrane</keyword>
<dbReference type="GO" id="GO:0044718">
    <property type="term" value="P:siderophore transmembrane transport"/>
    <property type="evidence" value="ECO:0007669"/>
    <property type="project" value="TreeGrafter"/>
</dbReference>
<dbReference type="Pfam" id="PF13715">
    <property type="entry name" value="CarbopepD_reg_2"/>
    <property type="match status" value="1"/>
</dbReference>
<dbReference type="InterPro" id="IPR039426">
    <property type="entry name" value="TonB-dep_rcpt-like"/>
</dbReference>
<dbReference type="STRING" id="415425.SAMN05444363_0968"/>
<dbReference type="RefSeq" id="WP_073309126.1">
    <property type="nucleotide sequence ID" value="NZ_FQZI01000002.1"/>
</dbReference>
<evidence type="ECO:0000256" key="6">
    <source>
        <dbReference type="ARBA" id="ARBA00023136"/>
    </source>
</evidence>
<dbReference type="GO" id="GO:0015344">
    <property type="term" value="F:siderophore uptake transmembrane transporter activity"/>
    <property type="evidence" value="ECO:0007669"/>
    <property type="project" value="TreeGrafter"/>
</dbReference>
<evidence type="ECO:0000256" key="7">
    <source>
        <dbReference type="ARBA" id="ARBA00023237"/>
    </source>
</evidence>
<dbReference type="AlphaFoldDB" id="A0A1M6CKA9"/>
<keyword evidence="2 8" id="KW-0813">Transport</keyword>
<dbReference type="InterPro" id="IPR008969">
    <property type="entry name" value="CarboxyPept-like_regulatory"/>
</dbReference>
<evidence type="ECO:0000256" key="2">
    <source>
        <dbReference type="ARBA" id="ARBA00022448"/>
    </source>
</evidence>
<keyword evidence="4 8" id="KW-0812">Transmembrane</keyword>
<dbReference type="SUPFAM" id="SSF56935">
    <property type="entry name" value="Porins"/>
    <property type="match status" value="1"/>
</dbReference>
<dbReference type="InterPro" id="IPR023997">
    <property type="entry name" value="TonB-dep_OMP_SusC/RagA_CS"/>
</dbReference>
<organism evidence="10 11">
    <name type="scientific">Flavobacterium terrae</name>
    <dbReference type="NCBI Taxonomy" id="415425"/>
    <lineage>
        <taxon>Bacteria</taxon>
        <taxon>Pseudomonadati</taxon>
        <taxon>Bacteroidota</taxon>
        <taxon>Flavobacteriia</taxon>
        <taxon>Flavobacteriales</taxon>
        <taxon>Flavobacteriaceae</taxon>
        <taxon>Flavobacterium</taxon>
    </lineage>
</organism>
<evidence type="ECO:0000256" key="3">
    <source>
        <dbReference type="ARBA" id="ARBA00022452"/>
    </source>
</evidence>
<evidence type="ECO:0000259" key="9">
    <source>
        <dbReference type="Pfam" id="PF07715"/>
    </source>
</evidence>
<evidence type="ECO:0000313" key="11">
    <source>
        <dbReference type="Proteomes" id="UP000184488"/>
    </source>
</evidence>
<dbReference type="Pfam" id="PF07715">
    <property type="entry name" value="Plug"/>
    <property type="match status" value="1"/>
</dbReference>
<comment type="subcellular location">
    <subcellularLocation>
        <location evidence="1 8">Cell outer membrane</location>
        <topology evidence="1 8">Multi-pass membrane protein</topology>
    </subcellularLocation>
</comment>
<dbReference type="OrthoDB" id="9768177at2"/>
<dbReference type="SUPFAM" id="SSF49464">
    <property type="entry name" value="Carboxypeptidase regulatory domain-like"/>
    <property type="match status" value="1"/>
</dbReference>
<dbReference type="InterPro" id="IPR036942">
    <property type="entry name" value="Beta-barrel_TonB_sf"/>
</dbReference>
<evidence type="ECO:0000256" key="1">
    <source>
        <dbReference type="ARBA" id="ARBA00004571"/>
    </source>
</evidence>
<dbReference type="NCBIfam" id="TIGR04057">
    <property type="entry name" value="SusC_RagA_signa"/>
    <property type="match status" value="1"/>
</dbReference>
<dbReference type="GO" id="GO:0009279">
    <property type="term" value="C:cell outer membrane"/>
    <property type="evidence" value="ECO:0007669"/>
    <property type="project" value="UniProtKB-SubCell"/>
</dbReference>
<evidence type="ECO:0000256" key="8">
    <source>
        <dbReference type="PROSITE-ProRule" id="PRU01360"/>
    </source>
</evidence>
<name>A0A1M6CKA9_9FLAO</name>
<protein>
    <submittedName>
        <fullName evidence="10">TonB-linked outer membrane protein, SusC/RagA family</fullName>
    </submittedName>
</protein>
<dbReference type="InterPro" id="IPR023996">
    <property type="entry name" value="TonB-dep_OMP_SusC/RagA"/>
</dbReference>
<feature type="domain" description="TonB-dependent receptor plug" evidence="9">
    <location>
        <begin position="114"/>
        <end position="218"/>
    </location>
</feature>
<dbReference type="Gene3D" id="2.170.130.10">
    <property type="entry name" value="TonB-dependent receptor, plug domain"/>
    <property type="match status" value="1"/>
</dbReference>
<evidence type="ECO:0000256" key="5">
    <source>
        <dbReference type="ARBA" id="ARBA00022729"/>
    </source>
</evidence>
<comment type="similarity">
    <text evidence="8">Belongs to the TonB-dependent receptor family.</text>
</comment>
<reference evidence="11" key="1">
    <citation type="submission" date="2016-11" db="EMBL/GenBank/DDBJ databases">
        <authorList>
            <person name="Varghese N."/>
            <person name="Submissions S."/>
        </authorList>
    </citation>
    <scope>NUCLEOTIDE SEQUENCE [LARGE SCALE GENOMIC DNA]</scope>
    <source>
        <strain evidence="11">DSM 18829</strain>
    </source>
</reference>
<dbReference type="PANTHER" id="PTHR30069">
    <property type="entry name" value="TONB-DEPENDENT OUTER MEMBRANE RECEPTOR"/>
    <property type="match status" value="1"/>
</dbReference>
<dbReference type="PANTHER" id="PTHR30069:SF29">
    <property type="entry name" value="HEMOGLOBIN AND HEMOGLOBIN-HAPTOGLOBIN-BINDING PROTEIN 1-RELATED"/>
    <property type="match status" value="1"/>
</dbReference>
<keyword evidence="11" id="KW-1185">Reference proteome</keyword>
<keyword evidence="3 8" id="KW-1134">Transmembrane beta strand</keyword>
<dbReference type="InterPro" id="IPR012910">
    <property type="entry name" value="Plug_dom"/>
</dbReference>
<dbReference type="InterPro" id="IPR037066">
    <property type="entry name" value="Plug_dom_sf"/>
</dbReference>